<proteinExistence type="predicted"/>
<sequence length="387" mass="41414">MWQPFTSSLKRIGRSNQQSNESDTLPTTNTTKTATTPTTPPTPTNPTALFRQHVRSPPYTPAVPGAIELTPYPPHGIPTPNSFPSSPVLNPNPNSTTTTTTTPFTPDPTYTPYPATATAAAENSLAALLARHALLVSYPTFQALLRLPDDAARELRVRKLKVESERASESERPSGSERLPVRSLLAADRVTIPRHEQANSNSNGYDYGYGYGYGYSSPTPTRYGYGVHVVEGGEGDVGDARLERQDQGWLDWTRRVRGAPAVPKTPTPSPTVPAAPAAAATVTTGAPCAWRSRRSQRLNHLRGLDLENGTINNTASSSALLTETHAPLSPLGCQRQRYKAGCRRFCTAALVVAVIVLVVGGGTAFAAWVSGSLGEVREGSEPFEGEG</sequence>
<dbReference type="RefSeq" id="XP_033401588.1">
    <property type="nucleotide sequence ID" value="XM_033534918.1"/>
</dbReference>
<evidence type="ECO:0000256" key="2">
    <source>
        <dbReference type="SAM" id="Phobius"/>
    </source>
</evidence>
<name>A0A6A6BP80_9PEZI</name>
<dbReference type="AlphaFoldDB" id="A0A6A6BP80"/>
<dbReference type="EMBL" id="ML995476">
    <property type="protein sequence ID" value="KAF2145876.1"/>
    <property type="molecule type" value="Genomic_DNA"/>
</dbReference>
<organism evidence="3 4">
    <name type="scientific">Aplosporella prunicola CBS 121167</name>
    <dbReference type="NCBI Taxonomy" id="1176127"/>
    <lineage>
        <taxon>Eukaryota</taxon>
        <taxon>Fungi</taxon>
        <taxon>Dikarya</taxon>
        <taxon>Ascomycota</taxon>
        <taxon>Pezizomycotina</taxon>
        <taxon>Dothideomycetes</taxon>
        <taxon>Dothideomycetes incertae sedis</taxon>
        <taxon>Botryosphaeriales</taxon>
        <taxon>Aplosporellaceae</taxon>
        <taxon>Aplosporella</taxon>
    </lineage>
</organism>
<feature type="transmembrane region" description="Helical" evidence="2">
    <location>
        <begin position="345"/>
        <end position="369"/>
    </location>
</feature>
<feature type="compositionally biased region" description="Polar residues" evidence="1">
    <location>
        <begin position="1"/>
        <end position="23"/>
    </location>
</feature>
<feature type="compositionally biased region" description="Basic and acidic residues" evidence="1">
    <location>
        <begin position="161"/>
        <end position="175"/>
    </location>
</feature>
<feature type="region of interest" description="Disordered" evidence="1">
    <location>
        <begin position="161"/>
        <end position="182"/>
    </location>
</feature>
<keyword evidence="2" id="KW-0812">Transmembrane</keyword>
<feature type="compositionally biased region" description="Low complexity" evidence="1">
    <location>
        <begin position="80"/>
        <end position="104"/>
    </location>
</feature>
<evidence type="ECO:0000313" key="3">
    <source>
        <dbReference type="EMBL" id="KAF2145876.1"/>
    </source>
</evidence>
<protein>
    <submittedName>
        <fullName evidence="3">Uncharacterized protein</fullName>
    </submittedName>
</protein>
<gene>
    <name evidence="3" type="ORF">K452DRAFT_102542</name>
</gene>
<feature type="region of interest" description="Disordered" evidence="1">
    <location>
        <begin position="1"/>
        <end position="107"/>
    </location>
</feature>
<dbReference type="Proteomes" id="UP000799438">
    <property type="component" value="Unassembled WGS sequence"/>
</dbReference>
<keyword evidence="2" id="KW-1133">Transmembrane helix</keyword>
<feature type="compositionally biased region" description="Low complexity" evidence="1">
    <location>
        <begin position="24"/>
        <end position="37"/>
    </location>
</feature>
<keyword evidence="2" id="KW-0472">Membrane</keyword>
<evidence type="ECO:0000256" key="1">
    <source>
        <dbReference type="SAM" id="MobiDB-lite"/>
    </source>
</evidence>
<keyword evidence="4" id="KW-1185">Reference proteome</keyword>
<evidence type="ECO:0000313" key="4">
    <source>
        <dbReference type="Proteomes" id="UP000799438"/>
    </source>
</evidence>
<accession>A0A6A6BP80</accession>
<dbReference type="GeneID" id="54292409"/>
<reference evidence="3" key="1">
    <citation type="journal article" date="2020" name="Stud. Mycol.">
        <title>101 Dothideomycetes genomes: a test case for predicting lifestyles and emergence of pathogens.</title>
        <authorList>
            <person name="Haridas S."/>
            <person name="Albert R."/>
            <person name="Binder M."/>
            <person name="Bloem J."/>
            <person name="Labutti K."/>
            <person name="Salamov A."/>
            <person name="Andreopoulos B."/>
            <person name="Baker S."/>
            <person name="Barry K."/>
            <person name="Bills G."/>
            <person name="Bluhm B."/>
            <person name="Cannon C."/>
            <person name="Castanera R."/>
            <person name="Culley D."/>
            <person name="Daum C."/>
            <person name="Ezra D."/>
            <person name="Gonzalez J."/>
            <person name="Henrissat B."/>
            <person name="Kuo A."/>
            <person name="Liang C."/>
            <person name="Lipzen A."/>
            <person name="Lutzoni F."/>
            <person name="Magnuson J."/>
            <person name="Mondo S."/>
            <person name="Nolan M."/>
            <person name="Ohm R."/>
            <person name="Pangilinan J."/>
            <person name="Park H.-J."/>
            <person name="Ramirez L."/>
            <person name="Alfaro M."/>
            <person name="Sun H."/>
            <person name="Tritt A."/>
            <person name="Yoshinaga Y."/>
            <person name="Zwiers L.-H."/>
            <person name="Turgeon B."/>
            <person name="Goodwin S."/>
            <person name="Spatafora J."/>
            <person name="Crous P."/>
            <person name="Grigoriev I."/>
        </authorList>
    </citation>
    <scope>NUCLEOTIDE SEQUENCE</scope>
    <source>
        <strain evidence="3">CBS 121167</strain>
    </source>
</reference>